<gene>
    <name evidence="9" type="primary">LOC109713093</name>
</gene>
<dbReference type="Gene3D" id="3.30.40.10">
    <property type="entry name" value="Zinc/RING finger domain, C3HC4 (zinc finger)"/>
    <property type="match status" value="1"/>
</dbReference>
<dbReference type="OrthoDB" id="106784at2759"/>
<dbReference type="CDD" id="cd16620">
    <property type="entry name" value="vRING-HC-C4C4_RBBP6"/>
    <property type="match status" value="1"/>
</dbReference>
<feature type="domain" description="DWNN" evidence="7">
    <location>
        <begin position="3"/>
        <end position="76"/>
    </location>
</feature>
<dbReference type="Gene3D" id="4.10.60.10">
    <property type="entry name" value="Zinc finger, CCHC-type"/>
    <property type="match status" value="1"/>
</dbReference>
<feature type="compositionally biased region" description="Polar residues" evidence="6">
    <location>
        <begin position="407"/>
        <end position="419"/>
    </location>
</feature>
<feature type="compositionally biased region" description="Basic and acidic residues" evidence="6">
    <location>
        <begin position="652"/>
        <end position="689"/>
    </location>
</feature>
<evidence type="ECO:0000256" key="1">
    <source>
        <dbReference type="ARBA" id="ARBA00004123"/>
    </source>
</evidence>
<dbReference type="InterPro" id="IPR033489">
    <property type="entry name" value="RBBP6"/>
</dbReference>
<evidence type="ECO:0000256" key="5">
    <source>
        <dbReference type="ARBA" id="ARBA00023242"/>
    </source>
</evidence>
<evidence type="ECO:0000313" key="9">
    <source>
        <dbReference type="RefSeq" id="XP_020092642.1"/>
    </source>
</evidence>
<dbReference type="InterPro" id="IPR036875">
    <property type="entry name" value="Znf_CCHC_sf"/>
</dbReference>
<dbReference type="GO" id="GO:0005634">
    <property type="term" value="C:nucleus"/>
    <property type="evidence" value="ECO:0007669"/>
    <property type="project" value="UniProtKB-SubCell"/>
</dbReference>
<evidence type="ECO:0000256" key="4">
    <source>
        <dbReference type="ARBA" id="ARBA00022833"/>
    </source>
</evidence>
<dbReference type="RefSeq" id="XP_020092642.1">
    <property type="nucleotide sequence ID" value="XM_020237053.1"/>
</dbReference>
<feature type="region of interest" description="Disordered" evidence="6">
    <location>
        <begin position="398"/>
        <end position="489"/>
    </location>
</feature>
<proteinExistence type="predicted"/>
<dbReference type="SUPFAM" id="SSF57756">
    <property type="entry name" value="Retrovirus zinc finger-like domains"/>
    <property type="match status" value="1"/>
</dbReference>
<organism evidence="8 9">
    <name type="scientific">Ananas comosus</name>
    <name type="common">Pineapple</name>
    <name type="synonym">Ananas ananas</name>
    <dbReference type="NCBI Taxonomy" id="4615"/>
    <lineage>
        <taxon>Eukaryota</taxon>
        <taxon>Viridiplantae</taxon>
        <taxon>Streptophyta</taxon>
        <taxon>Embryophyta</taxon>
        <taxon>Tracheophyta</taxon>
        <taxon>Spermatophyta</taxon>
        <taxon>Magnoliopsida</taxon>
        <taxon>Liliopsida</taxon>
        <taxon>Poales</taxon>
        <taxon>Bromeliaceae</taxon>
        <taxon>Bromelioideae</taxon>
        <taxon>Ananas</taxon>
    </lineage>
</organism>
<keyword evidence="4" id="KW-0862">Zinc</keyword>
<feature type="compositionally biased region" description="Polar residues" evidence="6">
    <location>
        <begin position="445"/>
        <end position="464"/>
    </location>
</feature>
<dbReference type="SUPFAM" id="SSF57850">
    <property type="entry name" value="RING/U-box"/>
    <property type="match status" value="1"/>
</dbReference>
<dbReference type="GO" id="GO:0008270">
    <property type="term" value="F:zinc ion binding"/>
    <property type="evidence" value="ECO:0007669"/>
    <property type="project" value="UniProtKB-KW"/>
</dbReference>
<dbReference type="AlphaFoldDB" id="A0A6P5FAL3"/>
<dbReference type="Pfam" id="PF13696">
    <property type="entry name" value="zf-CCHC_2"/>
    <property type="match status" value="1"/>
</dbReference>
<dbReference type="GO" id="GO:0016567">
    <property type="term" value="P:protein ubiquitination"/>
    <property type="evidence" value="ECO:0007669"/>
    <property type="project" value="InterPro"/>
</dbReference>
<accession>A0A6P5FAL3</accession>
<keyword evidence="3" id="KW-0863">Zinc-finger</keyword>
<evidence type="ECO:0000313" key="8">
    <source>
        <dbReference type="Proteomes" id="UP000515123"/>
    </source>
</evidence>
<comment type="subcellular location">
    <subcellularLocation>
        <location evidence="1">Nucleus</location>
    </subcellularLocation>
</comment>
<keyword evidence="5" id="KW-0539">Nucleus</keyword>
<dbReference type="PANTHER" id="PTHR15439">
    <property type="entry name" value="RETINOBLASTOMA-BINDING PROTEIN 6"/>
    <property type="match status" value="1"/>
</dbReference>
<name>A0A6P5FAL3_ANACO</name>
<dbReference type="GO" id="GO:0006511">
    <property type="term" value="P:ubiquitin-dependent protein catabolic process"/>
    <property type="evidence" value="ECO:0007669"/>
    <property type="project" value="TreeGrafter"/>
</dbReference>
<evidence type="ECO:0000256" key="6">
    <source>
        <dbReference type="SAM" id="MobiDB-lite"/>
    </source>
</evidence>
<dbReference type="Gene3D" id="3.10.20.90">
    <property type="entry name" value="Phosphatidylinositol 3-kinase Catalytic Subunit, Chain A, domain 1"/>
    <property type="match status" value="1"/>
</dbReference>
<dbReference type="GeneID" id="109713093"/>
<keyword evidence="8" id="KW-1185">Reference proteome</keyword>
<dbReference type="SMART" id="SM01180">
    <property type="entry name" value="DWNN"/>
    <property type="match status" value="1"/>
</dbReference>
<dbReference type="Pfam" id="PF08783">
    <property type="entry name" value="DWNN"/>
    <property type="match status" value="1"/>
</dbReference>
<dbReference type="GO" id="GO:0006397">
    <property type="term" value="P:mRNA processing"/>
    <property type="evidence" value="ECO:0007669"/>
    <property type="project" value="InterPro"/>
</dbReference>
<dbReference type="GO" id="GO:0003676">
    <property type="term" value="F:nucleic acid binding"/>
    <property type="evidence" value="ECO:0007669"/>
    <property type="project" value="InterPro"/>
</dbReference>
<dbReference type="InterPro" id="IPR025829">
    <property type="entry name" value="Zn_knuckle_CX2CX3GHX4C"/>
</dbReference>
<evidence type="ECO:0000259" key="7">
    <source>
        <dbReference type="PROSITE" id="PS51282"/>
    </source>
</evidence>
<dbReference type="PANTHER" id="PTHR15439:SF0">
    <property type="entry name" value="CELL DIVISION CYCLE AND APOPTOSIS REGULATOR PROTEIN 1-RELATED"/>
    <property type="match status" value="1"/>
</dbReference>
<evidence type="ECO:0000256" key="2">
    <source>
        <dbReference type="ARBA" id="ARBA00022723"/>
    </source>
</evidence>
<dbReference type="PROSITE" id="PS51282">
    <property type="entry name" value="DWNN"/>
    <property type="match status" value="1"/>
</dbReference>
<evidence type="ECO:0000256" key="3">
    <source>
        <dbReference type="ARBA" id="ARBA00022771"/>
    </source>
</evidence>
<reference evidence="9" key="2">
    <citation type="submission" date="2025-08" db="UniProtKB">
        <authorList>
            <consortium name="RefSeq"/>
        </authorList>
    </citation>
    <scope>IDENTIFICATION</scope>
    <source>
        <tissue evidence="9">Leaf</tissue>
    </source>
</reference>
<keyword evidence="2" id="KW-0479">Metal-binding</keyword>
<dbReference type="InterPro" id="IPR014891">
    <property type="entry name" value="DWNN_domain"/>
</dbReference>
<reference evidence="8" key="1">
    <citation type="journal article" date="2015" name="Nat. Genet.">
        <title>The pineapple genome and the evolution of CAM photosynthesis.</title>
        <authorList>
            <person name="Ming R."/>
            <person name="VanBuren R."/>
            <person name="Wai C.M."/>
            <person name="Tang H."/>
            <person name="Schatz M.C."/>
            <person name="Bowers J.E."/>
            <person name="Lyons E."/>
            <person name="Wang M.L."/>
            <person name="Chen J."/>
            <person name="Biggers E."/>
            <person name="Zhang J."/>
            <person name="Huang L."/>
            <person name="Zhang L."/>
            <person name="Miao W."/>
            <person name="Zhang J."/>
            <person name="Ye Z."/>
            <person name="Miao C."/>
            <person name="Lin Z."/>
            <person name="Wang H."/>
            <person name="Zhou H."/>
            <person name="Yim W.C."/>
            <person name="Priest H.D."/>
            <person name="Zheng C."/>
            <person name="Woodhouse M."/>
            <person name="Edger P.P."/>
            <person name="Guyot R."/>
            <person name="Guo H.B."/>
            <person name="Guo H."/>
            <person name="Zheng G."/>
            <person name="Singh R."/>
            <person name="Sharma A."/>
            <person name="Min X."/>
            <person name="Zheng Y."/>
            <person name="Lee H."/>
            <person name="Gurtowski J."/>
            <person name="Sedlazeck F.J."/>
            <person name="Harkess A."/>
            <person name="McKain M.R."/>
            <person name="Liao Z."/>
            <person name="Fang J."/>
            <person name="Liu J."/>
            <person name="Zhang X."/>
            <person name="Zhang Q."/>
            <person name="Hu W."/>
            <person name="Qin Y."/>
            <person name="Wang K."/>
            <person name="Chen L.Y."/>
            <person name="Shirley N."/>
            <person name="Lin Y.R."/>
            <person name="Liu L.Y."/>
            <person name="Hernandez A.G."/>
            <person name="Wright C.L."/>
            <person name="Bulone V."/>
            <person name="Tuskan G.A."/>
            <person name="Heath K."/>
            <person name="Zee F."/>
            <person name="Moore P.H."/>
            <person name="Sunkar R."/>
            <person name="Leebens-Mack J.H."/>
            <person name="Mockler T."/>
            <person name="Bennetzen J.L."/>
            <person name="Freeling M."/>
            <person name="Sankoff D."/>
            <person name="Paterson A.H."/>
            <person name="Zhu X."/>
            <person name="Yang X."/>
            <person name="Smith J.A."/>
            <person name="Cushman J.C."/>
            <person name="Paull R.E."/>
            <person name="Yu Q."/>
        </authorList>
    </citation>
    <scope>NUCLEOTIDE SEQUENCE [LARGE SCALE GENOMIC DNA]</scope>
    <source>
        <strain evidence="8">cv. F153</strain>
    </source>
</reference>
<feature type="region of interest" description="Disordered" evidence="6">
    <location>
        <begin position="590"/>
        <end position="707"/>
    </location>
</feature>
<protein>
    <submittedName>
        <fullName evidence="9">E3 ubiquitin ligase PQT3-like</fullName>
    </submittedName>
</protein>
<dbReference type="InterPro" id="IPR013083">
    <property type="entry name" value="Znf_RING/FYVE/PHD"/>
</dbReference>
<dbReference type="Proteomes" id="UP000515123">
    <property type="component" value="Linkage group 7"/>
</dbReference>
<dbReference type="GO" id="GO:0061630">
    <property type="term" value="F:ubiquitin protein ligase activity"/>
    <property type="evidence" value="ECO:0007669"/>
    <property type="project" value="InterPro"/>
</dbReference>
<sequence>MAVYYKFKSAKDYESIPVVGPFISLAHLKEAIFRSKRLGCGTDFDLVVANAQTNEEYVDEETMIPKNTSVLIRRVPGPPRKPISTKSNELQVVENSFQDLSPTSSTLIPDTSDVNLYEQPDFGDFGDDIYTTIEAASEMPKDPLPNIVTTDKTEEERKIKALVDTPAIDWSSQKLDSYGSRRGSQHTMVKRMTTGLNSGRVGLERKTPPSGYVCHRCNVPGHFIQHCPTNGDPAYDIKRLKPPTGIPQSMLVSNSDGSYALPGGAVAVLKPNEAAFEKEIEGLPTTCFAADLPVELHCPLCKRVMTDAVLTTKCCFGSFCDKCIREYILLRSMCICGATNILADDLVPNKTLRDTIINMVASKSSSKSTTTENSQSQLQIQDVESACCVKHKAPPSTLAAASESELKQNSVEDSPSTKEGNMIAPDSNCARKSREKAAETIDLLESTSQLMSGTKSKPQQSAATSGVVKEKVLNNEQGKKKKKKTNSTESDFAAVNMQWSGFPDIGAGNWVNFPVHQASYNPYWASGGFPGGFDAYMTPHMASVPYTGYSSAPLDVLVGNILPQGSYGMQGYSSVGQRESFRNGEINANATRLKHGLPPPGAAPAERPRQPERSAPNSTNMRTNGRRSSPRRDLEVPTSSGSERYLQKKRGREPSEESKQLNRFKEYERTPKYTSDGRRRSKATHDDLHFKRRRRQGGEAVGIATRA</sequence>